<keyword evidence="3 6" id="KW-0812">Transmembrane</keyword>
<feature type="transmembrane region" description="Helical" evidence="6">
    <location>
        <begin position="90"/>
        <end position="115"/>
    </location>
</feature>
<keyword evidence="4 6" id="KW-1133">Transmembrane helix</keyword>
<dbReference type="GO" id="GO:0005886">
    <property type="term" value="C:plasma membrane"/>
    <property type="evidence" value="ECO:0007669"/>
    <property type="project" value="UniProtKB-SubCell"/>
</dbReference>
<dbReference type="Pfam" id="PF13520">
    <property type="entry name" value="AA_permease_2"/>
    <property type="match status" value="1"/>
</dbReference>
<dbReference type="Gene3D" id="1.20.1740.10">
    <property type="entry name" value="Amino acid/polyamine transporter I"/>
    <property type="match status" value="1"/>
</dbReference>
<evidence type="ECO:0000256" key="1">
    <source>
        <dbReference type="ARBA" id="ARBA00004651"/>
    </source>
</evidence>
<dbReference type="EMBL" id="CACVAS010000030">
    <property type="protein sequence ID" value="CAA6802970.1"/>
    <property type="molecule type" value="Genomic_DNA"/>
</dbReference>
<feature type="transmembrane region" description="Helical" evidence="6">
    <location>
        <begin position="146"/>
        <end position="167"/>
    </location>
</feature>
<sequence length="404" mass="44307">MKKDVQLKRVISLPFLIFYGVGTIVGGGFYALLGEVVGAAGFFTPIALMLATLIALFSALSYAELSSRYPVSAGEAYYVKQAFSSSSLSFMVGWLVIFTGVVSTATLTVAMAGFLSELLHLSHTIYVIGVVLLMTLVAIWGIKESVWFATIVTVIEVGGLFFIIYIASDGFLSLQENYEALVPPMTLEVWQGILIGIFLIFYAFIGFEDMVNIAQEVKDVKRTLPIAIISSISITFVLYLLVSVIAIFSMDLEIFANSKAPLAEIAKQNGHLSYLIVWSIGILAGLNGALVQIVMASRVLYGISQKREKMEIFTRVNAKTQTPIYATIVIALIVLLLALQFDLVFLAKTTSTIILVLFILINLALIKIKTRDGNHDGYTISIWLPILGLLSSLTILVFHMMHLF</sequence>
<feature type="transmembrane region" description="Helical" evidence="6">
    <location>
        <begin position="345"/>
        <end position="366"/>
    </location>
</feature>
<dbReference type="AlphaFoldDB" id="A0A6S6S0K5"/>
<evidence type="ECO:0000256" key="5">
    <source>
        <dbReference type="ARBA" id="ARBA00023136"/>
    </source>
</evidence>
<comment type="subcellular location">
    <subcellularLocation>
        <location evidence="1">Cell membrane</location>
        <topology evidence="1">Multi-pass membrane protein</topology>
    </subcellularLocation>
</comment>
<gene>
    <name evidence="7" type="ORF">HELGO_WM2735</name>
</gene>
<feature type="transmembrane region" description="Helical" evidence="6">
    <location>
        <begin position="121"/>
        <end position="139"/>
    </location>
</feature>
<dbReference type="GO" id="GO:0022857">
    <property type="term" value="F:transmembrane transporter activity"/>
    <property type="evidence" value="ECO:0007669"/>
    <property type="project" value="InterPro"/>
</dbReference>
<evidence type="ECO:0000256" key="4">
    <source>
        <dbReference type="ARBA" id="ARBA00022989"/>
    </source>
</evidence>
<feature type="transmembrane region" description="Helical" evidence="6">
    <location>
        <begin position="322"/>
        <end position="339"/>
    </location>
</feature>
<feature type="transmembrane region" description="Helical" evidence="6">
    <location>
        <begin position="39"/>
        <end position="60"/>
    </location>
</feature>
<dbReference type="PANTHER" id="PTHR42770:SF11">
    <property type="entry name" value="INNER MEMBRANE TRANSPORT PROTEIN YBAT"/>
    <property type="match status" value="1"/>
</dbReference>
<protein>
    <submittedName>
        <fullName evidence="7">Amino acid permease</fullName>
    </submittedName>
</protein>
<dbReference type="InterPro" id="IPR002293">
    <property type="entry name" value="AA/rel_permease1"/>
</dbReference>
<evidence type="ECO:0000256" key="2">
    <source>
        <dbReference type="ARBA" id="ARBA00022475"/>
    </source>
</evidence>
<accession>A0A6S6S0K5</accession>
<proteinExistence type="predicted"/>
<name>A0A6S6S0K5_9BACT</name>
<dbReference type="PIRSF" id="PIRSF006060">
    <property type="entry name" value="AA_transporter"/>
    <property type="match status" value="1"/>
</dbReference>
<organism evidence="7">
    <name type="scientific">uncultured Sulfurovum sp</name>
    <dbReference type="NCBI Taxonomy" id="269237"/>
    <lineage>
        <taxon>Bacteria</taxon>
        <taxon>Pseudomonadati</taxon>
        <taxon>Campylobacterota</taxon>
        <taxon>Epsilonproteobacteria</taxon>
        <taxon>Campylobacterales</taxon>
        <taxon>Sulfurovaceae</taxon>
        <taxon>Sulfurovum</taxon>
        <taxon>environmental samples</taxon>
    </lineage>
</organism>
<evidence type="ECO:0000256" key="6">
    <source>
        <dbReference type="SAM" id="Phobius"/>
    </source>
</evidence>
<feature type="transmembrane region" description="Helical" evidence="6">
    <location>
        <begin position="275"/>
        <end position="301"/>
    </location>
</feature>
<reference evidence="7" key="1">
    <citation type="submission" date="2020-01" db="EMBL/GenBank/DDBJ databases">
        <authorList>
            <person name="Meier V. D."/>
            <person name="Meier V D."/>
        </authorList>
    </citation>
    <scope>NUCLEOTIDE SEQUENCE</scope>
    <source>
        <strain evidence="7">HLG_WM_MAG_01</strain>
    </source>
</reference>
<feature type="transmembrane region" description="Helical" evidence="6">
    <location>
        <begin position="187"/>
        <end position="205"/>
    </location>
</feature>
<feature type="transmembrane region" description="Helical" evidence="6">
    <location>
        <begin position="378"/>
        <end position="401"/>
    </location>
</feature>
<feature type="transmembrane region" description="Helical" evidence="6">
    <location>
        <begin position="226"/>
        <end position="248"/>
    </location>
</feature>
<keyword evidence="5 6" id="KW-0472">Membrane</keyword>
<feature type="transmembrane region" description="Helical" evidence="6">
    <location>
        <begin position="12"/>
        <end position="33"/>
    </location>
</feature>
<keyword evidence="2" id="KW-1003">Cell membrane</keyword>
<dbReference type="InterPro" id="IPR050367">
    <property type="entry name" value="APC_superfamily"/>
</dbReference>
<dbReference type="PANTHER" id="PTHR42770">
    <property type="entry name" value="AMINO ACID TRANSPORTER-RELATED"/>
    <property type="match status" value="1"/>
</dbReference>
<evidence type="ECO:0000313" key="7">
    <source>
        <dbReference type="EMBL" id="CAA6802970.1"/>
    </source>
</evidence>
<evidence type="ECO:0000256" key="3">
    <source>
        <dbReference type="ARBA" id="ARBA00022692"/>
    </source>
</evidence>